<dbReference type="SMR" id="A2ERA6"/>
<gene>
    <name evidence="1" type="ORF">TVAG_305310</name>
</gene>
<evidence type="ECO:0000313" key="2">
    <source>
        <dbReference type="Proteomes" id="UP000001542"/>
    </source>
</evidence>
<organism evidence="1 2">
    <name type="scientific">Trichomonas vaginalis (strain ATCC PRA-98 / G3)</name>
    <dbReference type="NCBI Taxonomy" id="412133"/>
    <lineage>
        <taxon>Eukaryota</taxon>
        <taxon>Metamonada</taxon>
        <taxon>Parabasalia</taxon>
        <taxon>Trichomonadida</taxon>
        <taxon>Trichomonadidae</taxon>
        <taxon>Trichomonas</taxon>
    </lineage>
</organism>
<dbReference type="VEuPathDB" id="TrichDB:TVAGG3_1003780"/>
<dbReference type="RefSeq" id="XP_001317005.1">
    <property type="nucleotide sequence ID" value="XM_001316970.1"/>
</dbReference>
<reference evidence="1" key="1">
    <citation type="submission" date="2006-10" db="EMBL/GenBank/DDBJ databases">
        <authorList>
            <person name="Amadeo P."/>
            <person name="Zhao Q."/>
            <person name="Wortman J."/>
            <person name="Fraser-Liggett C."/>
            <person name="Carlton J."/>
        </authorList>
    </citation>
    <scope>NUCLEOTIDE SEQUENCE</scope>
    <source>
        <strain evidence="1">G3</strain>
    </source>
</reference>
<evidence type="ECO:0000313" key="1">
    <source>
        <dbReference type="EMBL" id="EAY04782.1"/>
    </source>
</evidence>
<dbReference type="InParanoid" id="A2ERA6"/>
<protein>
    <submittedName>
        <fullName evidence="1">Uncharacterized protein</fullName>
    </submittedName>
</protein>
<dbReference type="KEGG" id="tva:4762646"/>
<dbReference type="VEuPathDB" id="TrichDB:TVAG_305310"/>
<dbReference type="Proteomes" id="UP000001542">
    <property type="component" value="Unassembled WGS sequence"/>
</dbReference>
<sequence>MNPSSDMTMFFQNVKDKIEQNSTKSNDVTQLEDTIQNIEKDCSVIDIHLNEMKDSAQQIYTNLGNIYKVSSKCQYHASVARVSFQNIAEATTRPSFFSRTFHYIAESVTYISNLMTAIYYQLKSTPF</sequence>
<accession>A2ERA6</accession>
<dbReference type="AlphaFoldDB" id="A2ERA6"/>
<keyword evidence="2" id="KW-1185">Reference proteome</keyword>
<reference evidence="1" key="2">
    <citation type="journal article" date="2007" name="Science">
        <title>Draft genome sequence of the sexually transmitted pathogen Trichomonas vaginalis.</title>
        <authorList>
            <person name="Carlton J.M."/>
            <person name="Hirt R.P."/>
            <person name="Silva J.C."/>
            <person name="Delcher A.L."/>
            <person name="Schatz M."/>
            <person name="Zhao Q."/>
            <person name="Wortman J.R."/>
            <person name="Bidwell S.L."/>
            <person name="Alsmark U.C.M."/>
            <person name="Besteiro S."/>
            <person name="Sicheritz-Ponten T."/>
            <person name="Noel C.J."/>
            <person name="Dacks J.B."/>
            <person name="Foster P.G."/>
            <person name="Simillion C."/>
            <person name="Van de Peer Y."/>
            <person name="Miranda-Saavedra D."/>
            <person name="Barton G.J."/>
            <person name="Westrop G.D."/>
            <person name="Mueller S."/>
            <person name="Dessi D."/>
            <person name="Fiori P.L."/>
            <person name="Ren Q."/>
            <person name="Paulsen I."/>
            <person name="Zhang H."/>
            <person name="Bastida-Corcuera F.D."/>
            <person name="Simoes-Barbosa A."/>
            <person name="Brown M.T."/>
            <person name="Hayes R.D."/>
            <person name="Mukherjee M."/>
            <person name="Okumura C.Y."/>
            <person name="Schneider R."/>
            <person name="Smith A.J."/>
            <person name="Vanacova S."/>
            <person name="Villalvazo M."/>
            <person name="Haas B.J."/>
            <person name="Pertea M."/>
            <person name="Feldblyum T.V."/>
            <person name="Utterback T.R."/>
            <person name="Shu C.L."/>
            <person name="Osoegawa K."/>
            <person name="de Jong P.J."/>
            <person name="Hrdy I."/>
            <person name="Horvathova L."/>
            <person name="Zubacova Z."/>
            <person name="Dolezal P."/>
            <person name="Malik S.B."/>
            <person name="Logsdon J.M. Jr."/>
            <person name="Henze K."/>
            <person name="Gupta A."/>
            <person name="Wang C.C."/>
            <person name="Dunne R.L."/>
            <person name="Upcroft J.A."/>
            <person name="Upcroft P."/>
            <person name="White O."/>
            <person name="Salzberg S.L."/>
            <person name="Tang P."/>
            <person name="Chiu C.-H."/>
            <person name="Lee Y.-S."/>
            <person name="Embley T.M."/>
            <person name="Coombs G.H."/>
            <person name="Mottram J.C."/>
            <person name="Tachezy J."/>
            <person name="Fraser-Liggett C.M."/>
            <person name="Johnson P.J."/>
        </authorList>
    </citation>
    <scope>NUCLEOTIDE SEQUENCE [LARGE SCALE GENOMIC DNA]</scope>
    <source>
        <strain evidence="1">G3</strain>
    </source>
</reference>
<dbReference type="EMBL" id="DS113465">
    <property type="protein sequence ID" value="EAY04782.1"/>
    <property type="molecule type" value="Genomic_DNA"/>
</dbReference>
<name>A2ERA6_TRIV3</name>
<proteinExistence type="predicted"/>